<dbReference type="NCBIfam" id="TIGR03696">
    <property type="entry name" value="Rhs_assc_core"/>
    <property type="match status" value="1"/>
</dbReference>
<dbReference type="InterPro" id="IPR022385">
    <property type="entry name" value="Rhs_assc_core"/>
</dbReference>
<dbReference type="Proteomes" id="UP001595833">
    <property type="component" value="Unassembled WGS sequence"/>
</dbReference>
<protein>
    <submittedName>
        <fullName evidence="5">RHS repeat-associated core domain-containing protein</fullName>
    </submittedName>
</protein>
<feature type="region of interest" description="Disordered" evidence="2">
    <location>
        <begin position="819"/>
        <end position="839"/>
    </location>
</feature>
<evidence type="ECO:0000256" key="3">
    <source>
        <dbReference type="SAM" id="SignalP"/>
    </source>
</evidence>
<dbReference type="Pfam" id="PF25023">
    <property type="entry name" value="TEN_YD-shell"/>
    <property type="match status" value="1"/>
</dbReference>
<sequence length="1878" mass="200179">MAGSLVVVLTASVVSAVLTGVAAAAGPSVPLPGTPSTPVTEQEMESRAPDQATTDALHGDQPAGGATKDGGGTSRATPLKQSATWDVSEQTGDFSWSYPLRVPPAPGGFEPEFSLSYASSEVDGVTSATNNQASWAGDGWNVGAGFVERTYGACADDKTGGTTPPDGVGDLCWRSDNAVAAFAAGGGQLIRDDATGGWRAKADDGSRVERLTGAANGDDDGEHWQITTAEGTRYLFGSRPGARSTWTVPVFGDDVGEPCHNASFGAAHCTQAWRWNLDRVVDRHGNTITYDYAPEWNSYGMNKKSAAVPYVRGGTLEVAEYGLHEGSDQPATGRVEFTAADRCVPGSDCVPDKKDNWPDVPWSDKCDTATCADRHSPSFWSTKRLAKVTTGVRSGSGYADVDSWTLDHQFPAPGDGEKAALWLKSVTHTGHAGAAVSLPPVTFEGTKMPNRVEKVDGLGPLLRYRVTGIVSEAGGVTTVDYAEPDCSAGSLPAAPETNTRRCFPQRWAKRDFSERTDHFHKYVVAQVVQSDRIAANTEQVTSYEYLGGAAWGYDASEFTKEEHRTWNDFRGFGRVRTRQGKPTDPSGPVTMTEQRFHRGLDGDRLPSGKRSVTVTDSEGGTRRDDDWLRGQQYESLVHDGEGDRVVSKTISTPAWQGPTSTRGAYKAYIVRPGTEVAHTALEAGGWRTTRTERTYDDRGQLVATNDLGDTSTDTDDRCTTTTYARNTDRWLLTLPSRVETVAAACGTTPVFPADAISDTRTAYDGRDFGATPDRGNATRAEVAAERPASGPVYAPASTAGFDVHGRTTSAGDALGRVTTTRFTPETGGPVTATATTNPAGHTTTTALETSFGQPVAVVDANGRKTETVYDALGRKTEVWLPNRPRGPGVGGNHRFAYTYRNDAPTVVTSSKLGPNGDYTTGAELYDGLLRLRQAQTPAVGGGRLVVDARYDSQGRKHKVTAPYFTDALVDDRLWVANDVDVPMHVLTRFDGAGRPVAEIAMAGATEKWRSTTAHGGDRVHVTPPAGGTATTTVTDARGRTAELRQYHGPEPEGAFDRTTYRHTHTDLLAEVVDPAGNTWRNSYDLRGRKVLAEDPDRGRTTMGYDDAGQLVSTTDARGATLTNTYDELGRKRSTRHGGVVLAEWAFDTAPMGKGLPASSTRYEGGEAYTSQVLGYSALNSPLGTRVTIPRSEGRLAGTYTAYTKYNVDGSTSSTTYPKIGDLAEEAVQHSYDGLGLPTTTSGGFNGATSEYVTGTEHTRYGEVARVQLGGGTSRVWLSRYHDANTRRVERTTVDVEAPSPLRSDVRYTYDPAGNITSIADRAPGGPADVQCFRADHLRRLTEAWTPGSGCDAEPGAQALAGPAPYRQSFTYDPVGNRLTETLRTADGETTRTATHTGHRVDAITTTDPSGATTKGFTHDATGNTTARGDQRLDWDAEGNLTRVAEGEQVTAFVYTADGDRLIRRDPNGTTLYLAGQELTLTEAGGLRPTRHYRHGDQVVAVRDASGLTWLAGDHQNTSTTAVTSGGLSVVQRRQLPFGAPRGGLVDFPGGKGFVGGTPDASTGLTHLGAREYDPVLGRFVSVDPVMDPADPQQVHGYTYGNNNPVTNSDPTGLFFGKLLKKAVDFVDRHKNTIAFAMGLVALCPLVTPGMAGLYFIGGLALSLWDTAQSAKAETPKQRVNLGLNFAGALVGGVGAGIKSIGRAASANTFGGTPSGGALDGSIVRGKQALAADASAVVYTGAGARLSNHPDNWGMPTPGSPAGTAPAPFRPSWNCYHPDGANGPAGPHPCIEGYIMDPMKNSYCNFVGASPECAKWDAEDHFRPRAPYRPGKSPKTFYQAKWGPKKVPASQWVNPSGPGWYMSNDGMHHRTDGRGRAWF</sequence>
<dbReference type="InterPro" id="IPR056823">
    <property type="entry name" value="TEN-like_YD-shell"/>
</dbReference>
<gene>
    <name evidence="5" type="ORF">ACFPFM_30705</name>
</gene>
<dbReference type="InterPro" id="IPR031325">
    <property type="entry name" value="RHS_repeat"/>
</dbReference>
<evidence type="ECO:0000256" key="1">
    <source>
        <dbReference type="ARBA" id="ARBA00022737"/>
    </source>
</evidence>
<feature type="region of interest" description="Disordered" evidence="2">
    <location>
        <begin position="575"/>
        <end position="627"/>
    </location>
</feature>
<dbReference type="EMBL" id="JBHSJB010000031">
    <property type="protein sequence ID" value="MFC5058103.1"/>
    <property type="molecule type" value="Genomic_DNA"/>
</dbReference>
<feature type="compositionally biased region" description="Low complexity" evidence="2">
    <location>
        <begin position="1021"/>
        <end position="1030"/>
    </location>
</feature>
<dbReference type="Pfam" id="PF05593">
    <property type="entry name" value="RHS_repeat"/>
    <property type="match status" value="1"/>
</dbReference>
<evidence type="ECO:0000313" key="6">
    <source>
        <dbReference type="Proteomes" id="UP001595833"/>
    </source>
</evidence>
<feature type="compositionally biased region" description="Polar residues" evidence="2">
    <location>
        <begin position="1403"/>
        <end position="1427"/>
    </location>
</feature>
<name>A0ABV9Y607_9PSEU</name>
<feature type="domain" description="Teneurin-like YD-shell" evidence="4">
    <location>
        <begin position="1367"/>
        <end position="1605"/>
    </location>
</feature>
<comment type="caution">
    <text evidence="5">The sequence shown here is derived from an EMBL/GenBank/DDBJ whole genome shotgun (WGS) entry which is preliminary data.</text>
</comment>
<feature type="region of interest" description="Disordered" evidence="2">
    <location>
        <begin position="25"/>
        <end position="88"/>
    </location>
</feature>
<feature type="signal peptide" evidence="3">
    <location>
        <begin position="1"/>
        <end position="24"/>
    </location>
</feature>
<keyword evidence="6" id="KW-1185">Reference proteome</keyword>
<dbReference type="Gene3D" id="2.180.10.10">
    <property type="entry name" value="RHS repeat-associated core"/>
    <property type="match status" value="2"/>
</dbReference>
<evidence type="ECO:0000259" key="4">
    <source>
        <dbReference type="Pfam" id="PF25023"/>
    </source>
</evidence>
<feature type="region of interest" description="Disordered" evidence="2">
    <location>
        <begin position="1010"/>
        <end position="1030"/>
    </location>
</feature>
<accession>A0ABV9Y607</accession>
<evidence type="ECO:0000313" key="5">
    <source>
        <dbReference type="EMBL" id="MFC5058103.1"/>
    </source>
</evidence>
<feature type="chain" id="PRO_5047107183" evidence="3">
    <location>
        <begin position="25"/>
        <end position="1878"/>
    </location>
</feature>
<feature type="region of interest" description="Disordered" evidence="2">
    <location>
        <begin position="1402"/>
        <end position="1428"/>
    </location>
</feature>
<feature type="compositionally biased region" description="Basic and acidic residues" evidence="2">
    <location>
        <begin position="594"/>
        <end position="606"/>
    </location>
</feature>
<proteinExistence type="predicted"/>
<evidence type="ECO:0000256" key="2">
    <source>
        <dbReference type="SAM" id="MobiDB-lite"/>
    </source>
</evidence>
<organism evidence="5 6">
    <name type="scientific">Saccharothrix xinjiangensis</name>
    <dbReference type="NCBI Taxonomy" id="204798"/>
    <lineage>
        <taxon>Bacteria</taxon>
        <taxon>Bacillati</taxon>
        <taxon>Actinomycetota</taxon>
        <taxon>Actinomycetes</taxon>
        <taxon>Pseudonocardiales</taxon>
        <taxon>Pseudonocardiaceae</taxon>
        <taxon>Saccharothrix</taxon>
    </lineage>
</organism>
<reference evidence="6" key="1">
    <citation type="journal article" date="2019" name="Int. J. Syst. Evol. Microbiol.">
        <title>The Global Catalogue of Microorganisms (GCM) 10K type strain sequencing project: providing services to taxonomists for standard genome sequencing and annotation.</title>
        <authorList>
            <consortium name="The Broad Institute Genomics Platform"/>
            <consortium name="The Broad Institute Genome Sequencing Center for Infectious Disease"/>
            <person name="Wu L."/>
            <person name="Ma J."/>
        </authorList>
    </citation>
    <scope>NUCLEOTIDE SEQUENCE [LARGE SCALE GENOMIC DNA]</scope>
    <source>
        <strain evidence="6">KCTC 12848</strain>
    </source>
</reference>
<keyword evidence="3" id="KW-0732">Signal</keyword>
<dbReference type="RefSeq" id="WP_344037563.1">
    <property type="nucleotide sequence ID" value="NZ_BAAAKE010000008.1"/>
</dbReference>
<feature type="compositionally biased region" description="Polar residues" evidence="2">
    <location>
        <begin position="74"/>
        <end position="88"/>
    </location>
</feature>
<dbReference type="InterPro" id="IPR006530">
    <property type="entry name" value="YD"/>
</dbReference>
<keyword evidence="1" id="KW-0677">Repeat</keyword>
<dbReference type="PANTHER" id="PTHR32305:SF17">
    <property type="entry name" value="TRNA NUCLEASE WAPA"/>
    <property type="match status" value="1"/>
</dbReference>
<dbReference type="NCBIfam" id="TIGR01643">
    <property type="entry name" value="YD_repeat_2x"/>
    <property type="match status" value="2"/>
</dbReference>
<dbReference type="PANTHER" id="PTHR32305">
    <property type="match status" value="1"/>
</dbReference>
<dbReference type="InterPro" id="IPR050708">
    <property type="entry name" value="T6SS_VgrG/RHS"/>
</dbReference>